<evidence type="ECO:0000256" key="9">
    <source>
        <dbReference type="SAM" id="Coils"/>
    </source>
</evidence>
<keyword evidence="4" id="KW-0808">Transferase</keyword>
<dbReference type="Proteomes" id="UP001500236">
    <property type="component" value="Unassembled WGS sequence"/>
</dbReference>
<keyword evidence="8" id="KW-0902">Two-component regulatory system</keyword>
<feature type="coiled-coil region" evidence="9">
    <location>
        <begin position="195"/>
        <end position="229"/>
    </location>
</feature>
<keyword evidence="6" id="KW-0418">Kinase</keyword>
<evidence type="ECO:0000259" key="12">
    <source>
        <dbReference type="Pfam" id="PF07730"/>
    </source>
</evidence>
<dbReference type="Gene3D" id="1.20.5.1930">
    <property type="match status" value="1"/>
</dbReference>
<dbReference type="Pfam" id="PF07730">
    <property type="entry name" value="HisKA_3"/>
    <property type="match status" value="1"/>
</dbReference>
<evidence type="ECO:0000256" key="4">
    <source>
        <dbReference type="ARBA" id="ARBA00022679"/>
    </source>
</evidence>
<evidence type="ECO:0000256" key="1">
    <source>
        <dbReference type="ARBA" id="ARBA00000085"/>
    </source>
</evidence>
<feature type="transmembrane region" description="Helical" evidence="11">
    <location>
        <begin position="170"/>
        <end position="192"/>
    </location>
</feature>
<dbReference type="InterPro" id="IPR011712">
    <property type="entry name" value="Sig_transdc_His_kin_sub3_dim/P"/>
</dbReference>
<keyword evidence="3" id="KW-0597">Phosphoprotein</keyword>
<comment type="caution">
    <text evidence="14">The sequence shown here is derived from an EMBL/GenBank/DDBJ whole genome shotgun (WGS) entry which is preliminary data.</text>
</comment>
<feature type="compositionally biased region" description="Basic residues" evidence="10">
    <location>
        <begin position="434"/>
        <end position="443"/>
    </location>
</feature>
<evidence type="ECO:0000256" key="5">
    <source>
        <dbReference type="ARBA" id="ARBA00022741"/>
    </source>
</evidence>
<name>A0ABP6M3J5_9MICC</name>
<keyword evidence="9" id="KW-0175">Coiled coil</keyword>
<feature type="transmembrane region" description="Helical" evidence="11">
    <location>
        <begin position="130"/>
        <end position="150"/>
    </location>
</feature>
<accession>A0ABP6M3J5</accession>
<feature type="transmembrane region" description="Helical" evidence="11">
    <location>
        <begin position="58"/>
        <end position="76"/>
    </location>
</feature>
<evidence type="ECO:0000259" key="13">
    <source>
        <dbReference type="Pfam" id="PF23539"/>
    </source>
</evidence>
<dbReference type="PANTHER" id="PTHR24421">
    <property type="entry name" value="NITRATE/NITRITE SENSOR PROTEIN NARX-RELATED"/>
    <property type="match status" value="1"/>
</dbReference>
<gene>
    <name evidence="14" type="ORF">GCM10010529_24250</name>
</gene>
<organism evidence="14 15">
    <name type="scientific">Nesterenkonia aethiopica</name>
    <dbReference type="NCBI Taxonomy" id="269144"/>
    <lineage>
        <taxon>Bacteria</taxon>
        <taxon>Bacillati</taxon>
        <taxon>Actinomycetota</taxon>
        <taxon>Actinomycetes</taxon>
        <taxon>Micrococcales</taxon>
        <taxon>Micrococcaceae</taxon>
        <taxon>Nesterenkonia</taxon>
    </lineage>
</organism>
<dbReference type="RefSeq" id="WP_344680549.1">
    <property type="nucleotide sequence ID" value="NZ_BAAAVT010000016.1"/>
</dbReference>
<dbReference type="InterPro" id="IPR036890">
    <property type="entry name" value="HATPase_C_sf"/>
</dbReference>
<dbReference type="InterPro" id="IPR050482">
    <property type="entry name" value="Sensor_HK_TwoCompSys"/>
</dbReference>
<dbReference type="InterPro" id="IPR055558">
    <property type="entry name" value="DUF7134"/>
</dbReference>
<keyword evidence="11" id="KW-1133">Transmembrane helix</keyword>
<dbReference type="SUPFAM" id="SSF55874">
    <property type="entry name" value="ATPase domain of HSP90 chaperone/DNA topoisomerase II/histidine kinase"/>
    <property type="match status" value="1"/>
</dbReference>
<evidence type="ECO:0000256" key="11">
    <source>
        <dbReference type="SAM" id="Phobius"/>
    </source>
</evidence>
<evidence type="ECO:0000313" key="15">
    <source>
        <dbReference type="Proteomes" id="UP001500236"/>
    </source>
</evidence>
<keyword evidence="15" id="KW-1185">Reference proteome</keyword>
<dbReference type="Gene3D" id="3.30.565.10">
    <property type="entry name" value="Histidine kinase-like ATPase, C-terminal domain"/>
    <property type="match status" value="1"/>
</dbReference>
<comment type="catalytic activity">
    <reaction evidence="1">
        <text>ATP + protein L-histidine = ADP + protein N-phospho-L-histidine.</text>
        <dbReference type="EC" id="2.7.13.3"/>
    </reaction>
</comment>
<keyword evidence="7" id="KW-0067">ATP-binding</keyword>
<evidence type="ECO:0000256" key="8">
    <source>
        <dbReference type="ARBA" id="ARBA00023012"/>
    </source>
</evidence>
<proteinExistence type="predicted"/>
<evidence type="ECO:0000256" key="6">
    <source>
        <dbReference type="ARBA" id="ARBA00022777"/>
    </source>
</evidence>
<dbReference type="EMBL" id="BAAAVT010000016">
    <property type="protein sequence ID" value="GAA3071167.1"/>
    <property type="molecule type" value="Genomic_DNA"/>
</dbReference>
<feature type="region of interest" description="Disordered" evidence="10">
    <location>
        <begin position="377"/>
        <end position="478"/>
    </location>
</feature>
<feature type="transmembrane region" description="Helical" evidence="11">
    <location>
        <begin position="105"/>
        <end position="123"/>
    </location>
</feature>
<feature type="transmembrane region" description="Helical" evidence="11">
    <location>
        <begin position="33"/>
        <end position="52"/>
    </location>
</feature>
<dbReference type="CDD" id="cd16917">
    <property type="entry name" value="HATPase_UhpB-NarQ-NarX-like"/>
    <property type="match status" value="1"/>
</dbReference>
<keyword evidence="11" id="KW-0812">Transmembrane</keyword>
<evidence type="ECO:0000256" key="7">
    <source>
        <dbReference type="ARBA" id="ARBA00022840"/>
    </source>
</evidence>
<keyword evidence="11" id="KW-0472">Membrane</keyword>
<feature type="domain" description="DUF7134" evidence="13">
    <location>
        <begin position="17"/>
        <end position="141"/>
    </location>
</feature>
<sequence>MPTAESDPRPVSADAPDWRRRDPTPDELRHDTLIALALFCGAVLSLTLGRGLGFYEEPAGPVVSVLCLALLHLPVAWRRRRPALVAVVVAGAMILAGELHVPELLISNISIFLVLYTLGAWNNRDRSARIARWAVVAGMAVWLLVSFIRISVEPMFDSDEPLAPGALTPALAMILYQLLTNLLFFAGAIWFGHRAWESARDRARAEERAEQLNAERAVVAEQAVALERLRLARELHDSVAHHVSLMGVQAAAARTVLPTDPAEAERCIRRVEDAARRSVAELHHLLGVLRTHNPDAVSSTLRAEHIPDLVEQLRSAGVAVNHQVHGEPQTLEPLASLTLYRVAQEALTNVRKHAGPEARASLRIRWRSSSVELEVTDDGGARAPSHPTGTQDPGGHGLLGMRERATAAGADWRPVPPLRAASWSGWSSPWTSRRIPRRPPPSRRHCDAPTRHVSLRDVPPAAAGRRGVRGHRPGPAGR</sequence>
<dbReference type="EC" id="2.7.13.3" evidence="2"/>
<dbReference type="Pfam" id="PF23539">
    <property type="entry name" value="DUF7134"/>
    <property type="match status" value="1"/>
</dbReference>
<dbReference type="PANTHER" id="PTHR24421:SF10">
    <property type="entry name" value="NITRATE_NITRITE SENSOR PROTEIN NARQ"/>
    <property type="match status" value="1"/>
</dbReference>
<reference evidence="15" key="1">
    <citation type="journal article" date="2019" name="Int. J. Syst. Evol. Microbiol.">
        <title>The Global Catalogue of Microorganisms (GCM) 10K type strain sequencing project: providing services to taxonomists for standard genome sequencing and annotation.</title>
        <authorList>
            <consortium name="The Broad Institute Genomics Platform"/>
            <consortium name="The Broad Institute Genome Sequencing Center for Infectious Disease"/>
            <person name="Wu L."/>
            <person name="Ma J."/>
        </authorList>
    </citation>
    <scope>NUCLEOTIDE SEQUENCE [LARGE SCALE GENOMIC DNA]</scope>
    <source>
        <strain evidence="15">JCM 14309</strain>
    </source>
</reference>
<feature type="transmembrane region" description="Helical" evidence="11">
    <location>
        <begin position="83"/>
        <end position="99"/>
    </location>
</feature>
<evidence type="ECO:0000256" key="2">
    <source>
        <dbReference type="ARBA" id="ARBA00012438"/>
    </source>
</evidence>
<evidence type="ECO:0000256" key="3">
    <source>
        <dbReference type="ARBA" id="ARBA00022553"/>
    </source>
</evidence>
<keyword evidence="5" id="KW-0547">Nucleotide-binding</keyword>
<evidence type="ECO:0000256" key="10">
    <source>
        <dbReference type="SAM" id="MobiDB-lite"/>
    </source>
</evidence>
<feature type="region of interest" description="Disordered" evidence="10">
    <location>
        <begin position="1"/>
        <end position="23"/>
    </location>
</feature>
<protein>
    <recommendedName>
        <fullName evidence="2">histidine kinase</fullName>
        <ecNumber evidence="2">2.7.13.3</ecNumber>
    </recommendedName>
</protein>
<feature type="domain" description="Signal transduction histidine kinase subgroup 3 dimerisation and phosphoacceptor" evidence="12">
    <location>
        <begin position="227"/>
        <end position="292"/>
    </location>
</feature>
<evidence type="ECO:0000313" key="14">
    <source>
        <dbReference type="EMBL" id="GAA3071167.1"/>
    </source>
</evidence>